<dbReference type="OrthoDB" id="9810588at2"/>
<proteinExistence type="predicted"/>
<evidence type="ECO:0000313" key="3">
    <source>
        <dbReference type="Proteomes" id="UP000012589"/>
    </source>
</evidence>
<dbReference type="InterPro" id="IPR012675">
    <property type="entry name" value="Beta-grasp_dom_sf"/>
</dbReference>
<feature type="domain" description="2Fe-2S ferredoxin-type" evidence="1">
    <location>
        <begin position="1"/>
        <end position="85"/>
    </location>
</feature>
<dbReference type="eggNOG" id="COG2871">
    <property type="taxonomic scope" value="Bacteria"/>
</dbReference>
<dbReference type="InterPro" id="IPR036010">
    <property type="entry name" value="2Fe-2S_ferredoxin-like_sf"/>
</dbReference>
<dbReference type="EMBL" id="AQFT01000141">
    <property type="protein sequence ID" value="EMZ20603.1"/>
    <property type="molecule type" value="Genomic_DNA"/>
</dbReference>
<dbReference type="CDD" id="cd00207">
    <property type="entry name" value="fer2"/>
    <property type="match status" value="1"/>
</dbReference>
<dbReference type="InterPro" id="IPR041414">
    <property type="entry name" value="Raco-like_middle"/>
</dbReference>
<dbReference type="eggNOG" id="COG3894">
    <property type="taxonomic scope" value="Bacteria"/>
</dbReference>
<dbReference type="PANTHER" id="PTHR42895:SF1">
    <property type="entry name" value="IRON-SULFUR CLUSTER PROTEIN"/>
    <property type="match status" value="1"/>
</dbReference>
<organism evidence="2 3">
    <name type="scientific">Eubacterium plexicaudatum ASF492</name>
    <dbReference type="NCBI Taxonomy" id="1235802"/>
    <lineage>
        <taxon>Bacteria</taxon>
        <taxon>Bacillati</taxon>
        <taxon>Bacillota</taxon>
        <taxon>Clostridia</taxon>
        <taxon>Eubacteriales</taxon>
        <taxon>Eubacteriaceae</taxon>
        <taxon>Eubacterium</taxon>
    </lineage>
</organism>
<dbReference type="Gene3D" id="3.30.420.480">
    <property type="entry name" value="Domain of unknown function (DUF4445)"/>
    <property type="match status" value="1"/>
</dbReference>
<dbReference type="Pfam" id="PF17651">
    <property type="entry name" value="Raco_middle"/>
    <property type="match status" value="1"/>
</dbReference>
<dbReference type="InterPro" id="IPR027980">
    <property type="entry name" value="RACo_C"/>
</dbReference>
<dbReference type="Pfam" id="PF00111">
    <property type="entry name" value="Fer2"/>
    <property type="match status" value="1"/>
</dbReference>
<keyword evidence="3" id="KW-1185">Reference proteome</keyword>
<gene>
    <name evidence="2" type="ORF">C823_04901</name>
</gene>
<dbReference type="InterPro" id="IPR042259">
    <property type="entry name" value="Raco-like_middle_sf"/>
</dbReference>
<sequence>MVRTAAAEAGANLLEVLRANRTAPQAACNGKGICGKCRIRVVEGEAAVSEEDRSFFTEQELVQGYRLACRCGISGHLTVCVPDRQSGMQVIGMEQSDHSDSTRNGKKESDALYIAVDLGSTTLAAALIDTAGTILAQATAVNSQHVYGADVLSRIQASNEGKGLRLQACICRDLEQLFRTLVAESGTSVRISKIAIAANTTMLHLLRGYSCETLGRAPFEPVNLETECLGYTELFTEMPGFESCNVYLLPGMSAFIGADITVGLYSSGFWQTAAEEPAFFIDLGTNGELAYGSKEGFVTASTAAGPAFEGGRLSCGVPGIPGAISQVSYLYHRVRIRTIGQKKPCGVCGTGAMEAVAALLKEGLLDADGLLAPQLFDAGMELARREDGSRICLTQADIREIQMAKAAIRAGLFVLQKKYGDTKVSRIYLAGGFGYYLSADTAVSIGLFEPEWKERIVLCGNTSLKGAAAFLTEPSCARQLEQIRNRNGNISLESDADFQEMYVRQMRFPNSPLCGNDFSNTL</sequence>
<dbReference type="InterPro" id="IPR043129">
    <property type="entry name" value="ATPase_NBD"/>
</dbReference>
<dbReference type="STRING" id="1235802.C823_04901"/>
<reference evidence="2 3" key="1">
    <citation type="journal article" date="2014" name="Genome Announc.">
        <title>Draft genome sequences of the altered schaedler flora, a defined bacterial community from gnotobiotic mice.</title>
        <authorList>
            <person name="Wannemuehler M.J."/>
            <person name="Overstreet A.M."/>
            <person name="Ward D.V."/>
            <person name="Phillips G.J."/>
        </authorList>
    </citation>
    <scope>NUCLEOTIDE SEQUENCE [LARGE SCALE GENOMIC DNA]</scope>
    <source>
        <strain evidence="2 3">ASF492</strain>
    </source>
</reference>
<dbReference type="PATRIC" id="fig|1235802.3.peg.5160"/>
<dbReference type="PROSITE" id="PS51085">
    <property type="entry name" value="2FE2S_FER_2"/>
    <property type="match status" value="1"/>
</dbReference>
<dbReference type="GO" id="GO:0051536">
    <property type="term" value="F:iron-sulfur cluster binding"/>
    <property type="evidence" value="ECO:0007669"/>
    <property type="project" value="InterPro"/>
</dbReference>
<dbReference type="SUPFAM" id="SSF54292">
    <property type="entry name" value="2Fe-2S ferredoxin-like"/>
    <property type="match status" value="1"/>
</dbReference>
<name>N2A297_9FIRM</name>
<dbReference type="InterPro" id="IPR052911">
    <property type="entry name" value="Corrinoid_activation_enz"/>
</dbReference>
<dbReference type="InterPro" id="IPR001041">
    <property type="entry name" value="2Fe-2S_ferredoxin-type"/>
</dbReference>
<dbReference type="Pfam" id="PF14574">
    <property type="entry name" value="RACo_C_ter"/>
    <property type="match status" value="1"/>
</dbReference>
<accession>N2A297</accession>
<dbReference type="Proteomes" id="UP000012589">
    <property type="component" value="Unassembled WGS sequence"/>
</dbReference>
<protein>
    <recommendedName>
        <fullName evidence="1">2Fe-2S ferredoxin-type domain-containing protein</fullName>
    </recommendedName>
</protein>
<dbReference type="Gene3D" id="3.10.20.30">
    <property type="match status" value="1"/>
</dbReference>
<dbReference type="PANTHER" id="PTHR42895">
    <property type="entry name" value="IRON-SULFUR CLUSTER-BINDING PROTEIN-RELATED"/>
    <property type="match status" value="1"/>
</dbReference>
<evidence type="ECO:0000313" key="2">
    <source>
        <dbReference type="EMBL" id="EMZ20603.1"/>
    </source>
</evidence>
<dbReference type="HOGENOM" id="CLU_019091_1_0_9"/>
<dbReference type="SUPFAM" id="SSF53067">
    <property type="entry name" value="Actin-like ATPase domain"/>
    <property type="match status" value="1"/>
</dbReference>
<dbReference type="AlphaFoldDB" id="N2A297"/>
<comment type="caution">
    <text evidence="2">The sequence shown here is derived from an EMBL/GenBank/DDBJ whole genome shotgun (WGS) entry which is preliminary data.</text>
</comment>
<evidence type="ECO:0000259" key="1">
    <source>
        <dbReference type="PROSITE" id="PS51085"/>
    </source>
</evidence>